<dbReference type="Proteomes" id="UP000778970">
    <property type="component" value="Unassembled WGS sequence"/>
</dbReference>
<dbReference type="GO" id="GO:0008168">
    <property type="term" value="F:methyltransferase activity"/>
    <property type="evidence" value="ECO:0007669"/>
    <property type="project" value="UniProtKB-KW"/>
</dbReference>
<keyword evidence="10" id="KW-1185">Reference proteome</keyword>
<feature type="domain" description="CobE/GbiG C-terminal" evidence="7">
    <location>
        <begin position="208"/>
        <end position="328"/>
    </location>
</feature>
<dbReference type="CDD" id="cd11646">
    <property type="entry name" value="Precorrin_3B_C17_MT"/>
    <property type="match status" value="1"/>
</dbReference>
<dbReference type="Gene3D" id="3.40.1010.10">
    <property type="entry name" value="Cobalt-precorrin-4 Transmethylase, Domain 1"/>
    <property type="match status" value="1"/>
</dbReference>
<keyword evidence="5" id="KW-0949">S-adenosyl-L-methionine</keyword>
<dbReference type="SUPFAM" id="SSF53790">
    <property type="entry name" value="Tetrapyrrole methylase"/>
    <property type="match status" value="1"/>
</dbReference>
<dbReference type="InterPro" id="IPR000878">
    <property type="entry name" value="4pyrrol_Mease"/>
</dbReference>
<proteinExistence type="predicted"/>
<evidence type="ECO:0000259" key="8">
    <source>
        <dbReference type="Pfam" id="PF11760"/>
    </source>
</evidence>
<dbReference type="InterPro" id="IPR036518">
    <property type="entry name" value="CobE/GbiG_C_sf"/>
</dbReference>
<dbReference type="InterPro" id="IPR014777">
    <property type="entry name" value="4pyrrole_Mease_sub1"/>
</dbReference>
<reference evidence="9" key="1">
    <citation type="submission" date="2017-08" db="EMBL/GenBank/DDBJ databases">
        <authorList>
            <person name="Imhoff J.F."/>
            <person name="Rahn T."/>
            <person name="Kuenzel S."/>
            <person name="Neulinger S.C."/>
        </authorList>
    </citation>
    <scope>NUCLEOTIDE SEQUENCE</scope>
    <source>
        <strain evidence="9">DSM 9154</strain>
    </source>
</reference>
<dbReference type="Gene3D" id="3.30.420.180">
    <property type="entry name" value="CobE/GbiG C-terminal domain"/>
    <property type="match status" value="1"/>
</dbReference>
<evidence type="ECO:0000256" key="1">
    <source>
        <dbReference type="ARBA" id="ARBA00004953"/>
    </source>
</evidence>
<dbReference type="PANTHER" id="PTHR47036">
    <property type="entry name" value="COBALT-FACTOR III C(17)-METHYLTRANSFERASE-RELATED"/>
    <property type="match status" value="1"/>
</dbReference>
<dbReference type="Gene3D" id="3.30.950.10">
    <property type="entry name" value="Methyltransferase, Cobalt-precorrin-4 Transmethylase, Domain 2"/>
    <property type="match status" value="1"/>
</dbReference>
<keyword evidence="2" id="KW-0169">Cobalamin biosynthesis</keyword>
<dbReference type="SUPFAM" id="SSF159664">
    <property type="entry name" value="CobE/GbiG C-terminal domain-like"/>
    <property type="match status" value="1"/>
</dbReference>
<dbReference type="InterPro" id="IPR014776">
    <property type="entry name" value="4pyrrole_Mease_sub2"/>
</dbReference>
<dbReference type="GO" id="GO:0032259">
    <property type="term" value="P:methylation"/>
    <property type="evidence" value="ECO:0007669"/>
    <property type="project" value="UniProtKB-KW"/>
</dbReference>
<keyword evidence="4" id="KW-0808">Transferase</keyword>
<dbReference type="Gene3D" id="3.40.50.11220">
    <property type="match status" value="1"/>
</dbReference>
<gene>
    <name evidence="9" type="primary">cobJ</name>
    <name evidence="9" type="ORF">CKO21_10080</name>
</gene>
<dbReference type="InterPro" id="IPR038029">
    <property type="entry name" value="GbiG_N_sf"/>
</dbReference>
<dbReference type="Pfam" id="PF11760">
    <property type="entry name" value="CbiG_N"/>
    <property type="match status" value="1"/>
</dbReference>
<evidence type="ECO:0000313" key="10">
    <source>
        <dbReference type="Proteomes" id="UP000778970"/>
    </source>
</evidence>
<dbReference type="GO" id="GO:0009236">
    <property type="term" value="P:cobalamin biosynthetic process"/>
    <property type="evidence" value="ECO:0007669"/>
    <property type="project" value="UniProtKB-KW"/>
</dbReference>
<evidence type="ECO:0000256" key="3">
    <source>
        <dbReference type="ARBA" id="ARBA00022603"/>
    </source>
</evidence>
<reference evidence="9" key="2">
    <citation type="journal article" date="2020" name="Microorganisms">
        <title>Osmotic Adaptation and Compatible Solute Biosynthesis of Phototrophic Bacteria as Revealed from Genome Analyses.</title>
        <authorList>
            <person name="Imhoff J.F."/>
            <person name="Rahn T."/>
            <person name="Kunzel S."/>
            <person name="Keller A."/>
            <person name="Neulinger S.C."/>
        </authorList>
    </citation>
    <scope>NUCLEOTIDE SEQUENCE</scope>
    <source>
        <strain evidence="9">DSM 9154</strain>
    </source>
</reference>
<dbReference type="InterPro" id="IPR006363">
    <property type="entry name" value="Cbl_synth_CobJ/CibH_dom"/>
</dbReference>
<sequence length="605" mass="63381">MSESRPAILALTRRGLATARWIAEGLPAAEVLGRAGRADDADRTFTDTVATLRALFAAGRPVVGVCAAGILVRALGPVLGDKRTEPPVLAVGEDGASVVPLLGGHRGANALARQIADSLESLPAVTTASDLAFGIALDEPPADWTLANPARAKDVAAGLLAGDRVRIDPELDWLQALPQADDAPWHLRASIETPGDDPQTLVYHPRVLTVGVGCERGCDPDELTELVRATLTEAGLADTAVAAVVSVDLKMDEPAVHATATALAVPARFFDAATLEAETPRLATPSEAVYREVGCHGVAEGAALAAAGADGRLLVAKRKSRRATCAIARAPSPLDAARIGRPRGSMTLVGLGPGDPLMGTAEAAHAVDRASDLVGYSLYLDLLGDRAGGKTRHDFQLGEEEARAAHALDLAAQGRDVALICSGDPGVYAMASPLFELLERENRADWNRVAVRVVPGISALQAAAARIGAPIGHDFCTVSLSDLLTPWDQIQRRLKAAAEGDFVVALYNPVSRRRTWQLGEAQAILSAHRPGDTPVVIARQLGRPEEQVRVTTLAELDPAKIDMLTVLLIGASTSRAIPRGEGGQWVYTPRGYAAKHIKSESGDAA</sequence>
<dbReference type="InterPro" id="IPR021744">
    <property type="entry name" value="CbiG_N"/>
</dbReference>
<keyword evidence="3" id="KW-0489">Methyltransferase</keyword>
<evidence type="ECO:0000313" key="9">
    <source>
        <dbReference type="EMBL" id="MBK1697592.1"/>
    </source>
</evidence>
<dbReference type="Pfam" id="PF00590">
    <property type="entry name" value="TP_methylase"/>
    <property type="match status" value="1"/>
</dbReference>
<accession>A0A934QIZ4</accession>
<evidence type="ECO:0000259" key="7">
    <source>
        <dbReference type="Pfam" id="PF01890"/>
    </source>
</evidence>
<name>A0A934QIZ4_9PROT</name>
<organism evidence="9 10">
    <name type="scientific">Rhodovibrio salinarum</name>
    <dbReference type="NCBI Taxonomy" id="1087"/>
    <lineage>
        <taxon>Bacteria</taxon>
        <taxon>Pseudomonadati</taxon>
        <taxon>Pseudomonadota</taxon>
        <taxon>Alphaproteobacteria</taxon>
        <taxon>Rhodospirillales</taxon>
        <taxon>Rhodovibrionaceae</taxon>
        <taxon>Rhodovibrio</taxon>
    </lineage>
</organism>
<dbReference type="Pfam" id="PF01890">
    <property type="entry name" value="CbiG_C"/>
    <property type="match status" value="1"/>
</dbReference>
<feature type="domain" description="Cobalamin synthesis G N-terminal" evidence="8">
    <location>
        <begin position="51"/>
        <end position="130"/>
    </location>
</feature>
<dbReference type="InterPro" id="IPR051810">
    <property type="entry name" value="Precorrin_MeTrfase"/>
</dbReference>
<dbReference type="PANTHER" id="PTHR47036:SF1">
    <property type="entry name" value="COBALT-FACTOR III C(17)-METHYLTRANSFERASE-RELATED"/>
    <property type="match status" value="1"/>
</dbReference>
<evidence type="ECO:0000259" key="6">
    <source>
        <dbReference type="Pfam" id="PF00590"/>
    </source>
</evidence>
<dbReference type="NCBIfam" id="TIGR01466">
    <property type="entry name" value="cobJ_cbiH"/>
    <property type="match status" value="1"/>
</dbReference>
<protein>
    <submittedName>
        <fullName evidence="9">Precorrin-3B C(17)-methyltransferase</fullName>
    </submittedName>
</protein>
<evidence type="ECO:0000256" key="5">
    <source>
        <dbReference type="ARBA" id="ARBA00022691"/>
    </source>
</evidence>
<dbReference type="AlphaFoldDB" id="A0A934QIZ4"/>
<evidence type="ECO:0000256" key="4">
    <source>
        <dbReference type="ARBA" id="ARBA00022679"/>
    </source>
</evidence>
<comment type="caution">
    <text evidence="9">The sequence shown here is derived from an EMBL/GenBank/DDBJ whole genome shotgun (WGS) entry which is preliminary data.</text>
</comment>
<comment type="pathway">
    <text evidence="1">Cofactor biosynthesis; adenosylcobalamin biosynthesis.</text>
</comment>
<dbReference type="SUPFAM" id="SSF159672">
    <property type="entry name" value="CbiG N-terminal domain-like"/>
    <property type="match status" value="1"/>
</dbReference>
<dbReference type="EMBL" id="NRRE01000026">
    <property type="protein sequence ID" value="MBK1697592.1"/>
    <property type="molecule type" value="Genomic_DNA"/>
</dbReference>
<evidence type="ECO:0000256" key="2">
    <source>
        <dbReference type="ARBA" id="ARBA00022573"/>
    </source>
</evidence>
<dbReference type="InterPro" id="IPR002750">
    <property type="entry name" value="CobE/GbiG_C"/>
</dbReference>
<feature type="domain" description="Tetrapyrrole methylase" evidence="6">
    <location>
        <begin position="347"/>
        <end position="557"/>
    </location>
</feature>
<dbReference type="InterPro" id="IPR035996">
    <property type="entry name" value="4pyrrol_Methylase_sf"/>
</dbReference>